<name>A0A7I9UYP6_9ACTN</name>
<dbReference type="AlphaFoldDB" id="A0A7I9UYP6"/>
<evidence type="ECO:0008006" key="4">
    <source>
        <dbReference type="Google" id="ProtNLM"/>
    </source>
</evidence>
<feature type="transmembrane region" description="Helical" evidence="1">
    <location>
        <begin position="16"/>
        <end position="34"/>
    </location>
</feature>
<accession>A0A7I9UYP6</accession>
<organism evidence="2 3">
    <name type="scientific">Gordonia crocea</name>
    <dbReference type="NCBI Taxonomy" id="589162"/>
    <lineage>
        <taxon>Bacteria</taxon>
        <taxon>Bacillati</taxon>
        <taxon>Actinomycetota</taxon>
        <taxon>Actinomycetes</taxon>
        <taxon>Mycobacteriales</taxon>
        <taxon>Gordoniaceae</taxon>
        <taxon>Gordonia</taxon>
    </lineage>
</organism>
<comment type="caution">
    <text evidence="2">The sequence shown here is derived from an EMBL/GenBank/DDBJ whole genome shotgun (WGS) entry which is preliminary data.</text>
</comment>
<dbReference type="Proteomes" id="UP000444980">
    <property type="component" value="Unassembled WGS sequence"/>
</dbReference>
<protein>
    <recommendedName>
        <fullName evidence="4">Extracellular solute-binding protein</fullName>
    </recommendedName>
</protein>
<gene>
    <name evidence="2" type="ORF">nbrc107697_20910</name>
</gene>
<evidence type="ECO:0000313" key="3">
    <source>
        <dbReference type="Proteomes" id="UP000444980"/>
    </source>
</evidence>
<keyword evidence="1" id="KW-0812">Transmembrane</keyword>
<dbReference type="RefSeq" id="WP_161927293.1">
    <property type="nucleotide sequence ID" value="NZ_BJOU01000001.1"/>
</dbReference>
<reference evidence="3" key="1">
    <citation type="submission" date="2019-06" db="EMBL/GenBank/DDBJ databases">
        <title>Gordonia isolated from sludge of a wastewater treatment plant.</title>
        <authorList>
            <person name="Tamura T."/>
            <person name="Aoyama K."/>
            <person name="Kang Y."/>
            <person name="Saito S."/>
            <person name="Akiyama N."/>
            <person name="Yazawa K."/>
            <person name="Gonoi T."/>
            <person name="Mikami Y."/>
        </authorList>
    </citation>
    <scope>NUCLEOTIDE SEQUENCE [LARGE SCALE GENOMIC DNA]</scope>
    <source>
        <strain evidence="3">NBRC 107697</strain>
    </source>
</reference>
<keyword evidence="3" id="KW-1185">Reference proteome</keyword>
<evidence type="ECO:0000313" key="2">
    <source>
        <dbReference type="EMBL" id="GED98052.1"/>
    </source>
</evidence>
<keyword evidence="1" id="KW-1133">Transmembrane helix</keyword>
<evidence type="ECO:0000256" key="1">
    <source>
        <dbReference type="SAM" id="Phobius"/>
    </source>
</evidence>
<proteinExistence type="predicted"/>
<keyword evidence="1" id="KW-0472">Membrane</keyword>
<dbReference type="OrthoDB" id="5171781at2"/>
<dbReference type="EMBL" id="BJOU01000001">
    <property type="protein sequence ID" value="GED98052.1"/>
    <property type="molecule type" value="Genomic_DNA"/>
</dbReference>
<sequence length="386" mass="40004">MRQPNKHGSGGEGHPLLATVLVVLLVVGLGVAWFQARSRVDRQGDQAAGKCVEGPATIPIIASPDIAEVLGEIAKRYNATRPVVRDHCVTVSVRPSDSKVVLEGLRGTWDTESMGPHPVAWIPQSSLWAAELTTGKPNAVEGSPDSLASSPVVLAMRSEFADNAAGKLAWSDLPGLAKRPNAMADFGLPTWGPLRLAMPVGVAADATVLSAQAIAAGVSRTSGPLTAAQAESRPVADGIKAVLDAAPTTPEGAAAPAAVAISRADPRRGMHAVPITEQQLYLLARTGAVDTSMRAFFPSGATPVADYPVLRLADDKVSAAQSDGVVDFVDFVKMPAQAALLTGLGFRTERAQPSMGNSAVSFPAVRDPLARPEAAASAAITKLVFR</sequence>